<feature type="transmembrane region" description="Helical" evidence="7">
    <location>
        <begin position="203"/>
        <end position="225"/>
    </location>
</feature>
<keyword evidence="5 7" id="KW-1133">Transmembrane helix</keyword>
<evidence type="ECO:0000256" key="4">
    <source>
        <dbReference type="ARBA" id="ARBA00022692"/>
    </source>
</evidence>
<dbReference type="GO" id="GO:0003097">
    <property type="term" value="P:renal water transport"/>
    <property type="evidence" value="ECO:0007669"/>
    <property type="project" value="TreeGrafter"/>
</dbReference>
<keyword evidence="3" id="KW-0813">Transport</keyword>
<evidence type="ECO:0000256" key="3">
    <source>
        <dbReference type="ARBA" id="ARBA00022448"/>
    </source>
</evidence>
<feature type="transmembrane region" description="Helical" evidence="7">
    <location>
        <begin position="343"/>
        <end position="364"/>
    </location>
</feature>
<evidence type="ECO:0000256" key="7">
    <source>
        <dbReference type="SAM" id="Phobius"/>
    </source>
</evidence>
<proteinExistence type="inferred from homology"/>
<dbReference type="SUPFAM" id="SSF81338">
    <property type="entry name" value="Aquaporin-like"/>
    <property type="match status" value="2"/>
</dbReference>
<dbReference type="AlphaFoldDB" id="A0A2D0R7I0"/>
<reference evidence="8" key="1">
    <citation type="journal article" date="2016" name="Nat. Commun.">
        <title>The channel catfish genome sequence provides insights into the evolution of scale formation in teleosts.</title>
        <authorList>
            <person name="Liu Z."/>
            <person name="Liu S."/>
            <person name="Yao J."/>
            <person name="Bao L."/>
            <person name="Zhang J."/>
            <person name="Li Y."/>
            <person name="Jiang C."/>
            <person name="Sun L."/>
            <person name="Wang R."/>
            <person name="Zhang Y."/>
            <person name="Zhou T."/>
            <person name="Zeng Q."/>
            <person name="Fu Q."/>
            <person name="Gao S."/>
            <person name="Li N."/>
            <person name="Koren S."/>
            <person name="Jiang Y."/>
            <person name="Zimin A."/>
            <person name="Xu P."/>
            <person name="Phillippy A.M."/>
            <person name="Geng X."/>
            <person name="Song L."/>
            <person name="Sun F."/>
            <person name="Li C."/>
            <person name="Wang X."/>
            <person name="Chen A."/>
            <person name="Jin Y."/>
            <person name="Yuan Z."/>
            <person name="Yang Y."/>
            <person name="Tan S."/>
            <person name="Peatman E."/>
            <person name="Lu J."/>
            <person name="Qin Z."/>
            <person name="Dunham R."/>
            <person name="Li Z."/>
            <person name="Sonstegard T."/>
            <person name="Feng J."/>
            <person name="Danzmann R.G."/>
            <person name="Schroeder S."/>
            <person name="Scheffler B."/>
            <person name="Duke M.V."/>
            <person name="Ballard L."/>
            <person name="Kucuktas H."/>
            <person name="Kaltenboeck L."/>
            <person name="Liu H."/>
            <person name="Armbruster J."/>
            <person name="Xie Y."/>
            <person name="Kirby M.L."/>
            <person name="Tian Y."/>
            <person name="Flanagan M.E."/>
            <person name="Mu W."/>
            <person name="Waldbieser G.C."/>
        </authorList>
    </citation>
    <scope>NUCLEOTIDE SEQUENCE [LARGE SCALE GENOMIC DNA]</scope>
    <source>
        <strain evidence="8">SDA103</strain>
    </source>
</reference>
<dbReference type="KEGG" id="ipu:108267090"/>
<feature type="transmembrane region" description="Helical" evidence="7">
    <location>
        <begin position="304"/>
        <end position="328"/>
    </location>
</feature>
<dbReference type="CDD" id="cd00333">
    <property type="entry name" value="MIP"/>
    <property type="match status" value="2"/>
</dbReference>
<dbReference type="GO" id="GO:0008519">
    <property type="term" value="F:ammonium channel activity"/>
    <property type="evidence" value="ECO:0007669"/>
    <property type="project" value="TreeGrafter"/>
</dbReference>
<dbReference type="NCBIfam" id="TIGR00861">
    <property type="entry name" value="MIP"/>
    <property type="match status" value="2"/>
</dbReference>
<feature type="transmembrane region" description="Helical" evidence="7">
    <location>
        <begin position="426"/>
        <end position="446"/>
    </location>
</feature>
<dbReference type="PRINTS" id="PR00783">
    <property type="entry name" value="MINTRINSICP"/>
</dbReference>
<dbReference type="PANTHER" id="PTHR19139:SF161">
    <property type="entry name" value="AQUAPORIN-1"/>
    <property type="match status" value="1"/>
</dbReference>
<dbReference type="PANTHER" id="PTHR19139">
    <property type="entry name" value="AQUAPORIN TRANSPORTER"/>
    <property type="match status" value="1"/>
</dbReference>
<feature type="transmembrane region" description="Helical" evidence="7">
    <location>
        <begin position="130"/>
        <end position="149"/>
    </location>
</feature>
<evidence type="ECO:0000313" key="8">
    <source>
        <dbReference type="Proteomes" id="UP000221080"/>
    </source>
</evidence>
<reference evidence="9" key="2">
    <citation type="submission" date="2025-08" db="UniProtKB">
        <authorList>
            <consortium name="RefSeq"/>
        </authorList>
    </citation>
    <scope>IDENTIFICATION</scope>
    <source>
        <tissue evidence="9">Blood</tissue>
    </source>
</reference>
<protein>
    <submittedName>
        <fullName evidence="9">Uncharacterized protein aqp1a.2</fullName>
    </submittedName>
</protein>
<keyword evidence="4 7" id="KW-0812">Transmembrane</keyword>
<feature type="transmembrane region" description="Helical" evidence="7">
    <location>
        <begin position="161"/>
        <end position="180"/>
    </location>
</feature>
<dbReference type="InterPro" id="IPR000425">
    <property type="entry name" value="MIP"/>
</dbReference>
<dbReference type="GO" id="GO:0035379">
    <property type="term" value="F:carbon dioxide transmembrane transporter activity"/>
    <property type="evidence" value="ECO:0007669"/>
    <property type="project" value="TreeGrafter"/>
</dbReference>
<feature type="transmembrane region" description="Helical" evidence="7">
    <location>
        <begin position="500"/>
        <end position="521"/>
    </location>
</feature>
<evidence type="ECO:0000256" key="1">
    <source>
        <dbReference type="ARBA" id="ARBA00004141"/>
    </source>
</evidence>
<evidence type="ECO:0000256" key="2">
    <source>
        <dbReference type="ARBA" id="ARBA00006175"/>
    </source>
</evidence>
<keyword evidence="6 7" id="KW-0472">Membrane</keyword>
<gene>
    <name evidence="9" type="primary">aqp1a.2</name>
</gene>
<dbReference type="GeneID" id="108267090"/>
<name>A0A2D0R7I0_ICTPU</name>
<dbReference type="InterPro" id="IPR022357">
    <property type="entry name" value="MIP_CS"/>
</dbReference>
<keyword evidence="8" id="KW-1185">Reference proteome</keyword>
<evidence type="ECO:0000256" key="5">
    <source>
        <dbReference type="ARBA" id="ARBA00022989"/>
    </source>
</evidence>
<dbReference type="GO" id="GO:0015168">
    <property type="term" value="F:glycerol transmembrane transporter activity"/>
    <property type="evidence" value="ECO:0007669"/>
    <property type="project" value="TreeGrafter"/>
</dbReference>
<organism evidence="8 9">
    <name type="scientific">Ictalurus punctatus</name>
    <name type="common">Channel catfish</name>
    <name type="synonym">Silurus punctatus</name>
    <dbReference type="NCBI Taxonomy" id="7998"/>
    <lineage>
        <taxon>Eukaryota</taxon>
        <taxon>Metazoa</taxon>
        <taxon>Chordata</taxon>
        <taxon>Craniata</taxon>
        <taxon>Vertebrata</taxon>
        <taxon>Euteleostomi</taxon>
        <taxon>Actinopterygii</taxon>
        <taxon>Neopterygii</taxon>
        <taxon>Teleostei</taxon>
        <taxon>Ostariophysi</taxon>
        <taxon>Siluriformes</taxon>
        <taxon>Ictaluridae</taxon>
        <taxon>Ictalurus</taxon>
    </lineage>
</organism>
<comment type="subcellular location">
    <subcellularLocation>
        <location evidence="1">Membrane</location>
        <topology evidence="1">Multi-pass membrane protein</topology>
    </subcellularLocation>
</comment>
<dbReference type="GO" id="GO:0016020">
    <property type="term" value="C:membrane"/>
    <property type="evidence" value="ECO:0007669"/>
    <property type="project" value="UniProtKB-SubCell"/>
</dbReference>
<dbReference type="InterPro" id="IPR034294">
    <property type="entry name" value="Aquaporin_transptr"/>
</dbReference>
<dbReference type="GO" id="GO:0006972">
    <property type="term" value="P:hyperosmotic response"/>
    <property type="evidence" value="ECO:0007669"/>
    <property type="project" value="TreeGrafter"/>
</dbReference>
<evidence type="ECO:0000313" key="9">
    <source>
        <dbReference type="RefSeq" id="XP_017326544.2"/>
    </source>
</evidence>
<comment type="similarity">
    <text evidence="2">Belongs to the MIP/aquaporin (TC 1.A.8) family.</text>
</comment>
<dbReference type="STRING" id="7998.ENSIPUP00000007755"/>
<dbReference type="GO" id="GO:0015250">
    <property type="term" value="F:water channel activity"/>
    <property type="evidence" value="ECO:0007669"/>
    <property type="project" value="TreeGrafter"/>
</dbReference>
<dbReference type="Gene3D" id="1.20.1080.10">
    <property type="entry name" value="Glycerol uptake facilitator protein"/>
    <property type="match status" value="2"/>
</dbReference>
<dbReference type="Pfam" id="PF00230">
    <property type="entry name" value="MIP"/>
    <property type="match status" value="2"/>
</dbReference>
<feature type="transmembrane region" description="Helical" evidence="7">
    <location>
        <begin position="45"/>
        <end position="68"/>
    </location>
</feature>
<dbReference type="Proteomes" id="UP000221080">
    <property type="component" value="Chromosome 7"/>
</dbReference>
<sequence length="560" mass="59209">MMKELQTLVFWRTVLAELIGTTMFVFCGISAVIGNGNNSYPDQEVKVALAFGLAIAILAQSLCHVSGAHLNPAVTLAMLVSCQISMCRALWYIMAQMIGAVIASGIVLGLRPSVVDSLGLNKLNGVSLGQGFGIEFLLTLQLVLCFLATTDKRRENITVSAPFALGLSVVVGHLAGFSYTGCGMNPARSFGPALVSVEFEHHWVFWAGPLCGGIVAALLYDFVLFPRGPDPIGRFKVLCHGVEAAAAELEPLLGAAGGAEGDAPVTEDAKPSTTHPWFISVCLASSVSVTDRKLIMVKELRSGALWRAVIAEFVGMTLFVFMGIASAIGTSEDGSGPEQEVKVALAFGLAIATLAQSLGHISGAHLNPAITVGLLFSCQISIIRAVLYILAQMLGAVLASGIVYGIRPKDVKVLGLNEIAENMTQGKAFGVEFLVTFQLVLCVLATTDSRRNDVKGSAPLAIGLSVGLGHLVAISYTGCGINPARSFGPAVIMKSFKKHWVYWVAPMLAGVAAALLYDFVLQPHSDPYTKRLRTIRGGPESETAALIEPSGSGESQWPRH</sequence>
<dbReference type="RefSeq" id="XP_017326544.2">
    <property type="nucleotide sequence ID" value="XM_017471055.3"/>
</dbReference>
<dbReference type="CTD" id="559284"/>
<feature type="transmembrane region" description="Helical" evidence="7">
    <location>
        <begin position="385"/>
        <end position="406"/>
    </location>
</feature>
<feature type="transmembrane region" description="Helical" evidence="7">
    <location>
        <begin position="89"/>
        <end position="110"/>
    </location>
</feature>
<dbReference type="InterPro" id="IPR023271">
    <property type="entry name" value="Aquaporin-like"/>
</dbReference>
<evidence type="ECO:0000256" key="6">
    <source>
        <dbReference type="ARBA" id="ARBA00023136"/>
    </source>
</evidence>
<feature type="transmembrane region" description="Helical" evidence="7">
    <location>
        <begin position="9"/>
        <end position="33"/>
    </location>
</feature>
<dbReference type="PROSITE" id="PS00221">
    <property type="entry name" value="MIP"/>
    <property type="match status" value="2"/>
</dbReference>
<dbReference type="OrthoDB" id="3222at2759"/>
<feature type="transmembrane region" description="Helical" evidence="7">
    <location>
        <begin position="458"/>
        <end position="478"/>
    </location>
</feature>
<accession>A0A2D0R7I0</accession>